<comment type="caution">
    <text evidence="2">The sequence shown here is derived from an EMBL/GenBank/DDBJ whole genome shotgun (WGS) entry which is preliminary data.</text>
</comment>
<protein>
    <submittedName>
        <fullName evidence="2">SDR family oxidoreductase</fullName>
    </submittedName>
</protein>
<dbReference type="PRINTS" id="PR00081">
    <property type="entry name" value="GDHRDH"/>
</dbReference>
<dbReference type="CDD" id="cd05344">
    <property type="entry name" value="BKR_like_SDR_like"/>
    <property type="match status" value="1"/>
</dbReference>
<dbReference type="SUPFAM" id="SSF51735">
    <property type="entry name" value="NAD(P)-binding Rossmann-fold domains"/>
    <property type="match status" value="1"/>
</dbReference>
<evidence type="ECO:0000256" key="1">
    <source>
        <dbReference type="ARBA" id="ARBA00006484"/>
    </source>
</evidence>
<sequence>MNIVLKGRKALVGGASQGLGKAIAMQLAASGASVTIVARNEEKLKKVLQELPVTEEQQHGYIVADFSDYGRYKAIMNDYFSSHSVDILINNTNGPKAGTVSEQTDADYQAAFSLLFQTVQYTTSLALQAMKEKQYGRIINLTSRTVKEPADNLALSNTIRAAVVAWGKTLARDVGKYNITVNNILTGNFDTERLRELFTLQAQAQNTTLEAITQKAEADIPLQRLGKPEELASLVTFLASEQASYITGTSIPVDGGLLKSI</sequence>
<dbReference type="Proteomes" id="UP001357452">
    <property type="component" value="Unassembled WGS sequence"/>
</dbReference>
<dbReference type="InterPro" id="IPR002347">
    <property type="entry name" value="SDR_fam"/>
</dbReference>
<organism evidence="2 3">
    <name type="scientific">Niabella digestorum</name>
    <dbReference type="NCBI Taxonomy" id="3117701"/>
    <lineage>
        <taxon>Bacteria</taxon>
        <taxon>Pseudomonadati</taxon>
        <taxon>Bacteroidota</taxon>
        <taxon>Chitinophagia</taxon>
        <taxon>Chitinophagales</taxon>
        <taxon>Chitinophagaceae</taxon>
        <taxon>Niabella</taxon>
    </lineage>
</organism>
<name>A0ABU7RDI8_9BACT</name>
<dbReference type="RefSeq" id="WP_330973468.1">
    <property type="nucleotide sequence ID" value="NZ_JAZGLY010000001.1"/>
</dbReference>
<evidence type="ECO:0000313" key="3">
    <source>
        <dbReference type="Proteomes" id="UP001357452"/>
    </source>
</evidence>
<dbReference type="InterPro" id="IPR050259">
    <property type="entry name" value="SDR"/>
</dbReference>
<dbReference type="PANTHER" id="PTHR42879">
    <property type="entry name" value="3-OXOACYL-(ACYL-CARRIER-PROTEIN) REDUCTASE"/>
    <property type="match status" value="1"/>
</dbReference>
<reference evidence="2 3" key="1">
    <citation type="submission" date="2024-01" db="EMBL/GenBank/DDBJ databases">
        <title>Niabella digestum sp. nov., isolated from waste digestion system.</title>
        <authorList>
            <person name="Zhang L."/>
        </authorList>
    </citation>
    <scope>NUCLEOTIDE SEQUENCE [LARGE SCALE GENOMIC DNA]</scope>
    <source>
        <strain evidence="2 3">A18</strain>
    </source>
</reference>
<proteinExistence type="inferred from homology"/>
<gene>
    <name evidence="2" type="ORF">V2H41_02130</name>
</gene>
<dbReference type="InterPro" id="IPR036291">
    <property type="entry name" value="NAD(P)-bd_dom_sf"/>
</dbReference>
<dbReference type="Gene3D" id="3.40.50.720">
    <property type="entry name" value="NAD(P)-binding Rossmann-like Domain"/>
    <property type="match status" value="1"/>
</dbReference>
<dbReference type="PANTHER" id="PTHR42879:SF6">
    <property type="entry name" value="NADPH-DEPENDENT REDUCTASE BACG"/>
    <property type="match status" value="1"/>
</dbReference>
<keyword evidence="3" id="KW-1185">Reference proteome</keyword>
<dbReference type="EMBL" id="JAZGLY010000001">
    <property type="protein sequence ID" value="MEE6186063.1"/>
    <property type="molecule type" value="Genomic_DNA"/>
</dbReference>
<dbReference type="Pfam" id="PF13561">
    <property type="entry name" value="adh_short_C2"/>
    <property type="match status" value="1"/>
</dbReference>
<accession>A0ABU7RDI8</accession>
<evidence type="ECO:0000313" key="2">
    <source>
        <dbReference type="EMBL" id="MEE6186063.1"/>
    </source>
</evidence>
<comment type="similarity">
    <text evidence="1">Belongs to the short-chain dehydrogenases/reductases (SDR) family.</text>
</comment>